<keyword evidence="4" id="KW-0274">FAD</keyword>
<keyword evidence="3" id="KW-0285">Flavoprotein</keyword>
<evidence type="ECO:0000256" key="1">
    <source>
        <dbReference type="ARBA" id="ARBA00001974"/>
    </source>
</evidence>
<dbReference type="EMBL" id="SMOD01000014">
    <property type="protein sequence ID" value="TDG06685.1"/>
    <property type="molecule type" value="Genomic_DNA"/>
</dbReference>
<proteinExistence type="inferred from homology"/>
<accession>A0A4V2ZVU7</accession>
<dbReference type="RefSeq" id="WP_133184531.1">
    <property type="nucleotide sequence ID" value="NZ_SMOD01000014.1"/>
</dbReference>
<dbReference type="InterPro" id="IPR051169">
    <property type="entry name" value="NADH-Q_oxidoreductase"/>
</dbReference>
<dbReference type="PANTHER" id="PTHR42913">
    <property type="entry name" value="APOPTOSIS-INDUCING FACTOR 1"/>
    <property type="match status" value="1"/>
</dbReference>
<evidence type="ECO:0000256" key="2">
    <source>
        <dbReference type="ARBA" id="ARBA00005272"/>
    </source>
</evidence>
<feature type="domain" description="FAD/NAD(P)-binding" evidence="6">
    <location>
        <begin position="7"/>
        <end position="335"/>
    </location>
</feature>
<gene>
    <name evidence="7" type="ORF">E1N52_19810</name>
</gene>
<evidence type="ECO:0000313" key="8">
    <source>
        <dbReference type="Proteomes" id="UP000295606"/>
    </source>
</evidence>
<evidence type="ECO:0000256" key="5">
    <source>
        <dbReference type="ARBA" id="ARBA00023002"/>
    </source>
</evidence>
<dbReference type="InterPro" id="IPR036188">
    <property type="entry name" value="FAD/NAD-bd_sf"/>
</dbReference>
<dbReference type="PRINTS" id="PR00411">
    <property type="entry name" value="PNDRDTASEI"/>
</dbReference>
<protein>
    <submittedName>
        <fullName evidence="7">NAD(P)/FAD-dependent oxidoreductase</fullName>
    </submittedName>
</protein>
<dbReference type="GO" id="GO:0019646">
    <property type="term" value="P:aerobic electron transport chain"/>
    <property type="evidence" value="ECO:0007669"/>
    <property type="project" value="TreeGrafter"/>
</dbReference>
<dbReference type="PANTHER" id="PTHR42913:SF3">
    <property type="entry name" value="64 KDA MITOCHONDRIAL NADH DEHYDROGENASE (EUROFUNG)"/>
    <property type="match status" value="1"/>
</dbReference>
<evidence type="ECO:0000259" key="6">
    <source>
        <dbReference type="Pfam" id="PF07992"/>
    </source>
</evidence>
<dbReference type="PRINTS" id="PR00368">
    <property type="entry name" value="FADPNR"/>
</dbReference>
<dbReference type="Gene3D" id="3.50.50.100">
    <property type="match status" value="1"/>
</dbReference>
<dbReference type="Proteomes" id="UP000295606">
    <property type="component" value="Unassembled WGS sequence"/>
</dbReference>
<dbReference type="Pfam" id="PF07992">
    <property type="entry name" value="Pyr_redox_2"/>
    <property type="match status" value="1"/>
</dbReference>
<dbReference type="AlphaFoldDB" id="A0A4V2ZVU7"/>
<dbReference type="OrthoDB" id="9781621at2"/>
<comment type="cofactor">
    <cofactor evidence="1">
        <name>FAD</name>
        <dbReference type="ChEBI" id="CHEBI:57692"/>
    </cofactor>
</comment>
<evidence type="ECO:0000256" key="4">
    <source>
        <dbReference type="ARBA" id="ARBA00022827"/>
    </source>
</evidence>
<comment type="similarity">
    <text evidence="2">Belongs to the NADH dehydrogenase family.</text>
</comment>
<organism evidence="7 8">
    <name type="scientific">Paraburkholderia guartelaensis</name>
    <dbReference type="NCBI Taxonomy" id="2546446"/>
    <lineage>
        <taxon>Bacteria</taxon>
        <taxon>Pseudomonadati</taxon>
        <taxon>Pseudomonadota</taxon>
        <taxon>Betaproteobacteria</taxon>
        <taxon>Burkholderiales</taxon>
        <taxon>Burkholderiaceae</taxon>
        <taxon>Paraburkholderia</taxon>
    </lineage>
</organism>
<comment type="caution">
    <text evidence="7">The sequence shown here is derived from an EMBL/GenBank/DDBJ whole genome shotgun (WGS) entry which is preliminary data.</text>
</comment>
<evidence type="ECO:0000256" key="3">
    <source>
        <dbReference type="ARBA" id="ARBA00022630"/>
    </source>
</evidence>
<dbReference type="InterPro" id="IPR023753">
    <property type="entry name" value="FAD/NAD-binding_dom"/>
</dbReference>
<keyword evidence="5" id="KW-0560">Oxidoreductase</keyword>
<dbReference type="SUPFAM" id="SSF51905">
    <property type="entry name" value="FAD/NAD(P)-binding domain"/>
    <property type="match status" value="1"/>
</dbReference>
<evidence type="ECO:0000313" key="7">
    <source>
        <dbReference type="EMBL" id="TDG06685.1"/>
    </source>
</evidence>
<name>A0A4V2ZVU7_9BURK</name>
<sequence>MKKPGRRIVIVGGGIAGILLATRLGDELGRLGEASVTLIDRSPTHIWKPMLHTIAAGTRDVNQQRVIYLSHAREHGFTYQPGEMCGLDRQRREVQLAAIEAHEGGLMLEPRAVPYDVLLLCTGSRANDFGVPGVMEHCHLIDSQQQAEAFNVALRERSLRSVVKDEGLRVAIVGAGATGVELSAELSHLFELAAGYGDPGIRERLSLTLLEAGPRVLPAFPPEISSASQQRLEKIGFRVMTSTGVSAVEPGGLRYGDGKLVEVDLMVWAAGVKAPDFMNRLAGLETNRANQIVVSGTLQSLHDDTIFALGDCASLTPEGAQRPLPPTAQVAAQQAEHLARHLPEWIRYDKPLPGFAFRDFGSLVSLSEYDSFGTLGRFGLFPGGLIRGKLAQLSHAMLYRRHQQALHGFRRATLLWTAEQINGLAQPDIRLA</sequence>
<dbReference type="GO" id="GO:0003955">
    <property type="term" value="F:NAD(P)H dehydrogenase (quinone) activity"/>
    <property type="evidence" value="ECO:0007669"/>
    <property type="project" value="TreeGrafter"/>
</dbReference>
<reference evidence="7 8" key="1">
    <citation type="submission" date="2019-03" db="EMBL/GenBank/DDBJ databases">
        <title>Paraburkholderia sp. isolated from native Mimosa gymnas in Guartela State Park, Brazil.</title>
        <authorList>
            <person name="Paulitsch F."/>
            <person name="Hungria M."/>
            <person name="Delamuta J.R.M."/>
            <person name="Ribeiro R.A."/>
            <person name="Dall'Agnol R."/>
            <person name="Silva J.S.B."/>
        </authorList>
    </citation>
    <scope>NUCLEOTIDE SEQUENCE [LARGE SCALE GENOMIC DNA]</scope>
    <source>
        <strain evidence="7 8">CNPSo 3008</strain>
    </source>
</reference>